<dbReference type="InterPro" id="IPR016047">
    <property type="entry name" value="M23ase_b-sheet_dom"/>
</dbReference>
<dbReference type="OrthoDB" id="5489603at2"/>
<dbReference type="RefSeq" id="WP_022969568.1">
    <property type="nucleotide sequence ID" value="NZ_ATVD01000003.1"/>
</dbReference>
<evidence type="ECO:0000313" key="3">
    <source>
        <dbReference type="EMBL" id="KFN43783.1"/>
    </source>
</evidence>
<accession>A0A091AU81</accession>
<dbReference type="STRING" id="1121015.GCA_000420545_01953"/>
<dbReference type="CDD" id="cd12797">
    <property type="entry name" value="M23_peptidase"/>
    <property type="match status" value="1"/>
</dbReference>
<dbReference type="EMBL" id="AVCI01000004">
    <property type="protein sequence ID" value="KFN43783.1"/>
    <property type="molecule type" value="Genomic_DNA"/>
</dbReference>
<feature type="signal peptide" evidence="1">
    <location>
        <begin position="1"/>
        <end position="21"/>
    </location>
</feature>
<keyword evidence="1" id="KW-0732">Signal</keyword>
<evidence type="ECO:0000259" key="2">
    <source>
        <dbReference type="Pfam" id="PF01551"/>
    </source>
</evidence>
<reference evidence="3 4" key="1">
    <citation type="submission" date="2013-09" db="EMBL/GenBank/DDBJ databases">
        <title>Genome sequencing of Arenimonas oryziterrae.</title>
        <authorList>
            <person name="Chen F."/>
            <person name="Wang G."/>
        </authorList>
    </citation>
    <scope>NUCLEOTIDE SEQUENCE [LARGE SCALE GENOMIC DNA]</scope>
    <source>
        <strain evidence="3 4">YC6267</strain>
    </source>
</reference>
<dbReference type="Proteomes" id="UP000029385">
    <property type="component" value="Unassembled WGS sequence"/>
</dbReference>
<feature type="chain" id="PRO_5001868727" description="M23ase beta-sheet core domain-containing protein" evidence="1">
    <location>
        <begin position="22"/>
        <end position="362"/>
    </location>
</feature>
<sequence>MRAFVLSCLCLCAAASPFAFAADELDVGLSAAPGTVYVERLPDVQSLNFELLLVNRGAVALDIDRIQLSAYDAQGALLLRRLVDGNGVRPSIGVIDGRRIAPGQTLAVFNPFHSLARELPLARLHYDIDLSNEDGSHTLTRSLDVAPVAYENRSELLLPVRGRLINYDGHDFLGHHRRFDVHFAPIAAMGFTANFMRYSYDFVPVNAAGDMVAGDRAANENWFGFGADVRAVAAGTVVAVVNDQPDNRQFDQGKLATQPMVLFGNYVVIDHGHGEFGVYGHLRQGSAKVKPGQRVRAGETIAAIGASGSSLFPHLHFELQDGPDTRAEGLPSYFSHYARLVGTQRIARARLPVDTGEIVEAD</sequence>
<evidence type="ECO:0000313" key="4">
    <source>
        <dbReference type="Proteomes" id="UP000029385"/>
    </source>
</evidence>
<dbReference type="PANTHER" id="PTHR21666">
    <property type="entry name" value="PEPTIDASE-RELATED"/>
    <property type="match status" value="1"/>
</dbReference>
<evidence type="ECO:0000256" key="1">
    <source>
        <dbReference type="SAM" id="SignalP"/>
    </source>
</evidence>
<dbReference type="SUPFAM" id="SSF51261">
    <property type="entry name" value="Duplicated hybrid motif"/>
    <property type="match status" value="1"/>
</dbReference>
<feature type="domain" description="M23ase beta-sheet core" evidence="2">
    <location>
        <begin position="226"/>
        <end position="321"/>
    </location>
</feature>
<dbReference type="eggNOG" id="COG0739">
    <property type="taxonomic scope" value="Bacteria"/>
</dbReference>
<dbReference type="InterPro" id="IPR050570">
    <property type="entry name" value="Cell_wall_metabolism_enzyme"/>
</dbReference>
<dbReference type="InterPro" id="IPR011055">
    <property type="entry name" value="Dup_hybrid_motif"/>
</dbReference>
<dbReference type="PATRIC" id="fig|1121015.4.peg.991"/>
<dbReference type="Gene3D" id="2.70.70.10">
    <property type="entry name" value="Glucose Permease (Domain IIA)"/>
    <property type="match status" value="1"/>
</dbReference>
<comment type="caution">
    <text evidence="3">The sequence shown here is derived from an EMBL/GenBank/DDBJ whole genome shotgun (WGS) entry which is preliminary data.</text>
</comment>
<dbReference type="Pfam" id="PF01551">
    <property type="entry name" value="Peptidase_M23"/>
    <property type="match status" value="1"/>
</dbReference>
<dbReference type="AlphaFoldDB" id="A0A091AU81"/>
<name>A0A091AU81_9GAMM</name>
<protein>
    <recommendedName>
        <fullName evidence="2">M23ase beta-sheet core domain-containing protein</fullName>
    </recommendedName>
</protein>
<keyword evidence="4" id="KW-1185">Reference proteome</keyword>
<dbReference type="GO" id="GO:0004222">
    <property type="term" value="F:metalloendopeptidase activity"/>
    <property type="evidence" value="ECO:0007669"/>
    <property type="project" value="TreeGrafter"/>
</dbReference>
<proteinExistence type="predicted"/>
<dbReference type="PANTHER" id="PTHR21666:SF270">
    <property type="entry name" value="MUREIN HYDROLASE ACTIVATOR ENVC"/>
    <property type="match status" value="1"/>
</dbReference>
<gene>
    <name evidence="3" type="ORF">N789_07510</name>
</gene>
<organism evidence="3 4">
    <name type="scientific">Arenimonas oryziterrae DSM 21050 = YC6267</name>
    <dbReference type="NCBI Taxonomy" id="1121015"/>
    <lineage>
        <taxon>Bacteria</taxon>
        <taxon>Pseudomonadati</taxon>
        <taxon>Pseudomonadota</taxon>
        <taxon>Gammaproteobacteria</taxon>
        <taxon>Lysobacterales</taxon>
        <taxon>Lysobacteraceae</taxon>
        <taxon>Arenimonas</taxon>
    </lineage>
</organism>